<dbReference type="SUPFAM" id="SSF46689">
    <property type="entry name" value="Homeodomain-like"/>
    <property type="match status" value="1"/>
</dbReference>
<dbReference type="InterPro" id="IPR009057">
    <property type="entry name" value="Homeodomain-like_sf"/>
</dbReference>
<accession>A0A024G8V6</accession>
<evidence type="ECO:0000259" key="2">
    <source>
        <dbReference type="Pfam" id="PF25787"/>
    </source>
</evidence>
<dbReference type="Proteomes" id="UP000053237">
    <property type="component" value="Unassembled WGS sequence"/>
</dbReference>
<protein>
    <recommendedName>
        <fullName evidence="2">Sleeping Beauty transposase HTH domain-containing protein</fullName>
    </recommendedName>
</protein>
<dbReference type="Pfam" id="PF25787">
    <property type="entry name" value="HTH_SB"/>
    <property type="match status" value="1"/>
</dbReference>
<keyword evidence="4" id="KW-1185">Reference proteome</keyword>
<dbReference type="Gene3D" id="1.10.10.10">
    <property type="entry name" value="Winged helix-like DNA-binding domain superfamily/Winged helix DNA-binding domain"/>
    <property type="match status" value="1"/>
</dbReference>
<dbReference type="AlphaFoldDB" id="A0A024G8V6"/>
<dbReference type="EMBL" id="CAIX01000046">
    <property type="protein sequence ID" value="CCI43301.1"/>
    <property type="molecule type" value="Genomic_DNA"/>
</dbReference>
<sequence length="349" mass="38919">MSAREIKPKQEKIQLSRSVKKEDEVPLASLPSPSSLIPVQTEATQASCATNRTRRPEYSLETRLACVEKHEAGMGYRRISKDLNMPLSTVKAIIRSVRRTGTIEKAHRSGRPRVTDSKLDGVMIAAVIAERQTSAAAIVRTLRDTYNISISEETVRRRIREFSRQNTSLAKRAKSHGPIPAGLESSFLSFSGTEDQVDTNALMNTALPFPLSDTIPGHFLSSEGISSQSVENTDIMAQPVDEPTGSVIGGERENGTNANALPDYVERFEGDKPYSGDTELQTSPTVLKAISLLAEFDLTVRERVDAKQFLVHEKNAEAFLFMDKEERVEYLQRFCYEKSDVRFENSEFV</sequence>
<feature type="compositionally biased region" description="Basic and acidic residues" evidence="1">
    <location>
        <begin position="1"/>
        <end position="24"/>
    </location>
</feature>
<feature type="domain" description="Sleeping Beauty transposase HTH" evidence="2">
    <location>
        <begin position="57"/>
        <end position="103"/>
    </location>
</feature>
<proteinExistence type="predicted"/>
<evidence type="ECO:0000313" key="3">
    <source>
        <dbReference type="EMBL" id="CCI43301.1"/>
    </source>
</evidence>
<reference evidence="3 4" key="1">
    <citation type="submission" date="2012-05" db="EMBL/GenBank/DDBJ databases">
        <title>Recombination and specialization in a pathogen metapopulation.</title>
        <authorList>
            <person name="Gardiner A."/>
            <person name="Kemen E."/>
            <person name="Schultz-Larsen T."/>
            <person name="MacLean D."/>
            <person name="Van Oosterhout C."/>
            <person name="Jones J.D.G."/>
        </authorList>
    </citation>
    <scope>NUCLEOTIDE SEQUENCE [LARGE SCALE GENOMIC DNA]</scope>
    <source>
        <strain evidence="3 4">Ac Nc2</strain>
    </source>
</reference>
<feature type="region of interest" description="Disordered" evidence="1">
    <location>
        <begin position="1"/>
        <end position="34"/>
    </location>
</feature>
<gene>
    <name evidence="3" type="ORF">BN9_040850</name>
</gene>
<dbReference type="InterPro" id="IPR036388">
    <property type="entry name" value="WH-like_DNA-bd_sf"/>
</dbReference>
<evidence type="ECO:0000256" key="1">
    <source>
        <dbReference type="SAM" id="MobiDB-lite"/>
    </source>
</evidence>
<dbReference type="InterPro" id="IPR057667">
    <property type="entry name" value="HTH_SB"/>
</dbReference>
<evidence type="ECO:0000313" key="4">
    <source>
        <dbReference type="Proteomes" id="UP000053237"/>
    </source>
</evidence>
<dbReference type="InParanoid" id="A0A024G8V6"/>
<organism evidence="3 4">
    <name type="scientific">Albugo candida</name>
    <dbReference type="NCBI Taxonomy" id="65357"/>
    <lineage>
        <taxon>Eukaryota</taxon>
        <taxon>Sar</taxon>
        <taxon>Stramenopiles</taxon>
        <taxon>Oomycota</taxon>
        <taxon>Peronosporomycetes</taxon>
        <taxon>Albuginales</taxon>
        <taxon>Albuginaceae</taxon>
        <taxon>Albugo</taxon>
    </lineage>
</organism>
<comment type="caution">
    <text evidence="3">The sequence shown here is derived from an EMBL/GenBank/DDBJ whole genome shotgun (WGS) entry which is preliminary data.</text>
</comment>
<dbReference type="OrthoDB" id="167697at2759"/>
<name>A0A024G8V6_9STRA</name>